<name>J1HNL4_9ACTO</name>
<keyword evidence="2" id="KW-1185">Reference proteome</keyword>
<dbReference type="Proteomes" id="UP000004578">
    <property type="component" value="Unassembled WGS sequence"/>
</dbReference>
<accession>J1HNL4</accession>
<reference evidence="1 2" key="1">
    <citation type="submission" date="2012-05" db="EMBL/GenBank/DDBJ databases">
        <authorList>
            <person name="Harkins D.M."/>
            <person name="Madupu R."/>
            <person name="Durkin A.S."/>
            <person name="Torralba M."/>
            <person name="Methe B."/>
            <person name="Sutton G.G."/>
            <person name="Nelson K.E."/>
        </authorList>
    </citation>
    <scope>NUCLEOTIDE SEQUENCE [LARGE SCALE GENOMIC DNA]</scope>
    <source>
        <strain evidence="1 2">F0490</strain>
    </source>
</reference>
<gene>
    <name evidence="1" type="ORF">HMPREF1317_1622</name>
</gene>
<organism evidence="1 2">
    <name type="scientific">Schaalia georgiae F0490</name>
    <dbReference type="NCBI Taxonomy" id="1125717"/>
    <lineage>
        <taxon>Bacteria</taxon>
        <taxon>Bacillati</taxon>
        <taxon>Actinomycetota</taxon>
        <taxon>Actinomycetes</taxon>
        <taxon>Actinomycetales</taxon>
        <taxon>Actinomycetaceae</taxon>
        <taxon>Schaalia</taxon>
    </lineage>
</organism>
<evidence type="ECO:0000313" key="1">
    <source>
        <dbReference type="EMBL" id="EJF47158.1"/>
    </source>
</evidence>
<protein>
    <submittedName>
        <fullName evidence="1">Uncharacterized protein</fullName>
    </submittedName>
</protein>
<dbReference type="EMBL" id="AKFS01000100">
    <property type="protein sequence ID" value="EJF47158.1"/>
    <property type="molecule type" value="Genomic_DNA"/>
</dbReference>
<proteinExistence type="predicted"/>
<comment type="caution">
    <text evidence="1">The sequence shown here is derived from an EMBL/GenBank/DDBJ whole genome shotgun (WGS) entry which is preliminary data.</text>
</comment>
<evidence type="ECO:0000313" key="2">
    <source>
        <dbReference type="Proteomes" id="UP000004578"/>
    </source>
</evidence>
<sequence length="188" mass="21056">MGAVWTAVFVGVVAHCASGFSKKPDYVYPEHYVQLVIDDVGKGVWEWAKGAAQKGGVPWCVLSAIIIVEVGERPRWMRMLERGVSAICFHRVTMSFGVTQEQSRSPLSDEESIEKTVLWIREHLSDRSRQALITGPRGDGAPRSIEKEYALRHASFEEVKALADSRNPDGRYGEMVSRRAWEVHNSGL</sequence>
<dbReference type="AlphaFoldDB" id="J1HNL4"/>